<gene>
    <name evidence="2" type="ORF">HLRTI_002900</name>
</gene>
<organism evidence="2 3">
    <name type="scientific">Halorhabdus tiamatea SARL4B</name>
    <dbReference type="NCBI Taxonomy" id="1033806"/>
    <lineage>
        <taxon>Archaea</taxon>
        <taxon>Methanobacteriati</taxon>
        <taxon>Methanobacteriota</taxon>
        <taxon>Stenosarchaea group</taxon>
        <taxon>Halobacteria</taxon>
        <taxon>Halobacteriales</taxon>
        <taxon>Haloarculaceae</taxon>
        <taxon>Halorhabdus</taxon>
    </lineage>
</organism>
<dbReference type="AlphaFoldDB" id="U2DZ88"/>
<dbReference type="RefSeq" id="WP_021029687.1">
    <property type="nucleotide sequence ID" value="NZ_AFNT02000044.1"/>
</dbReference>
<dbReference type="Proteomes" id="UP000003861">
    <property type="component" value="Unassembled WGS sequence"/>
</dbReference>
<evidence type="ECO:0000256" key="1">
    <source>
        <dbReference type="SAM" id="MobiDB-lite"/>
    </source>
</evidence>
<comment type="caution">
    <text evidence="2">The sequence shown here is derived from an EMBL/GenBank/DDBJ whole genome shotgun (WGS) entry which is preliminary data.</text>
</comment>
<reference evidence="2 3" key="2">
    <citation type="journal article" date="2013" name="PLoS ONE">
        <title>INDIGO - INtegrated Data Warehouse of MIcrobial GenOmes with Examples from the Red Sea Extremophiles.</title>
        <authorList>
            <person name="Alam I."/>
            <person name="Antunes A."/>
            <person name="Kamau A.A."/>
            <person name="Ba Alawi W."/>
            <person name="Kalkatawi M."/>
            <person name="Stingl U."/>
            <person name="Bajic V.B."/>
        </authorList>
    </citation>
    <scope>NUCLEOTIDE SEQUENCE [LARGE SCALE GENOMIC DNA]</scope>
    <source>
        <strain evidence="2 3">SARL4B</strain>
    </source>
</reference>
<accession>U2DZ88</accession>
<dbReference type="EMBL" id="AFNT02000044">
    <property type="protein sequence ID" value="ERJ05101.1"/>
    <property type="molecule type" value="Genomic_DNA"/>
</dbReference>
<sequence>MQATYDPDGEGPGQGDPSFTEGDLLIAPDGEFGDDSTIYVIESIDNGIVEISAKNDTHEEKLEPGEVQWRLRNEGWGLEYVPEEGDRLEHHSFHLPGEPGETYEIERIFDHPWGMEVVELVCVSDRRRKDEGIKTADIASSVNSCSVRYGRGDNQRMEPVRADG</sequence>
<evidence type="ECO:0000313" key="3">
    <source>
        <dbReference type="Proteomes" id="UP000003861"/>
    </source>
</evidence>
<evidence type="ECO:0000313" key="2">
    <source>
        <dbReference type="EMBL" id="ERJ05101.1"/>
    </source>
</evidence>
<proteinExistence type="predicted"/>
<protein>
    <submittedName>
        <fullName evidence="2">Uncharacterized protein</fullName>
    </submittedName>
</protein>
<feature type="region of interest" description="Disordered" evidence="1">
    <location>
        <begin position="1"/>
        <end position="27"/>
    </location>
</feature>
<reference evidence="2 3" key="1">
    <citation type="journal article" date="2011" name="J. Bacteriol.">
        <title>Genome sequence of Halorhabdus tiamatea, the first archaeon isolated from a deep-sea anoxic brine lake.</title>
        <authorList>
            <person name="Antunes A."/>
            <person name="Alam I."/>
            <person name="Bajic V.B."/>
            <person name="Stingl U."/>
        </authorList>
    </citation>
    <scope>NUCLEOTIDE SEQUENCE [LARGE SCALE GENOMIC DNA]</scope>
    <source>
        <strain evidence="2 3">SARL4B</strain>
    </source>
</reference>
<name>U2DZ88_9EURY</name>